<feature type="region of interest" description="Disordered" evidence="1">
    <location>
        <begin position="1"/>
        <end position="21"/>
    </location>
</feature>
<name>A0AAE0ZNH8_9GAST</name>
<sequence>MEKVTKNTGLKQRHNGESSPKHWFETKKQISYRFVSRYMATQHSTFFFFTAIESFISCGSLSTPRPSLVSPSLLTLPRSGSSPHPRPLVAVIPPLISLGLSYIGPGG</sequence>
<keyword evidence="3" id="KW-1185">Reference proteome</keyword>
<dbReference type="EMBL" id="JAWDGP010003608">
    <property type="protein sequence ID" value="KAK3772640.1"/>
    <property type="molecule type" value="Genomic_DNA"/>
</dbReference>
<evidence type="ECO:0000313" key="3">
    <source>
        <dbReference type="Proteomes" id="UP001283361"/>
    </source>
</evidence>
<gene>
    <name evidence="2" type="ORF">RRG08_016053</name>
</gene>
<comment type="caution">
    <text evidence="2">The sequence shown here is derived from an EMBL/GenBank/DDBJ whole genome shotgun (WGS) entry which is preliminary data.</text>
</comment>
<organism evidence="2 3">
    <name type="scientific">Elysia crispata</name>
    <name type="common">lettuce slug</name>
    <dbReference type="NCBI Taxonomy" id="231223"/>
    <lineage>
        <taxon>Eukaryota</taxon>
        <taxon>Metazoa</taxon>
        <taxon>Spiralia</taxon>
        <taxon>Lophotrochozoa</taxon>
        <taxon>Mollusca</taxon>
        <taxon>Gastropoda</taxon>
        <taxon>Heterobranchia</taxon>
        <taxon>Euthyneura</taxon>
        <taxon>Panpulmonata</taxon>
        <taxon>Sacoglossa</taxon>
        <taxon>Placobranchoidea</taxon>
        <taxon>Plakobranchidae</taxon>
        <taxon>Elysia</taxon>
    </lineage>
</organism>
<feature type="compositionally biased region" description="Polar residues" evidence="1">
    <location>
        <begin position="1"/>
        <end position="10"/>
    </location>
</feature>
<accession>A0AAE0ZNH8</accession>
<evidence type="ECO:0000256" key="1">
    <source>
        <dbReference type="SAM" id="MobiDB-lite"/>
    </source>
</evidence>
<reference evidence="2" key="1">
    <citation type="journal article" date="2023" name="G3 (Bethesda)">
        <title>A reference genome for the long-term kleptoplast-retaining sea slug Elysia crispata morphotype clarki.</title>
        <authorList>
            <person name="Eastman K.E."/>
            <person name="Pendleton A.L."/>
            <person name="Shaikh M.A."/>
            <person name="Suttiyut T."/>
            <person name="Ogas R."/>
            <person name="Tomko P."/>
            <person name="Gavelis G."/>
            <person name="Widhalm J.R."/>
            <person name="Wisecaver J.H."/>
        </authorList>
    </citation>
    <scope>NUCLEOTIDE SEQUENCE</scope>
    <source>
        <strain evidence="2">ECLA1</strain>
    </source>
</reference>
<dbReference type="AlphaFoldDB" id="A0AAE0ZNH8"/>
<dbReference type="Proteomes" id="UP001283361">
    <property type="component" value="Unassembled WGS sequence"/>
</dbReference>
<evidence type="ECO:0000313" key="2">
    <source>
        <dbReference type="EMBL" id="KAK3772640.1"/>
    </source>
</evidence>
<protein>
    <submittedName>
        <fullName evidence="2">Uncharacterized protein</fullName>
    </submittedName>
</protein>
<proteinExistence type="predicted"/>